<feature type="non-terminal residue" evidence="6">
    <location>
        <position position="1279"/>
    </location>
</feature>
<feature type="domain" description="Calx-beta" evidence="4">
    <location>
        <begin position="844"/>
        <end position="917"/>
    </location>
</feature>
<dbReference type="InterPro" id="IPR038081">
    <property type="entry name" value="CalX-like_sf"/>
</dbReference>
<dbReference type="Pfam" id="PF03160">
    <property type="entry name" value="Calx-beta"/>
    <property type="match status" value="3"/>
</dbReference>
<proteinExistence type="predicted"/>
<dbReference type="Pfam" id="PF20579">
    <property type="entry name" value="LapA"/>
    <property type="match status" value="8"/>
</dbReference>
<organism evidence="6 7">
    <name type="scientific">Shewanella chilikensis</name>
    <dbReference type="NCBI Taxonomy" id="558541"/>
    <lineage>
        <taxon>Bacteria</taxon>
        <taxon>Pseudomonadati</taxon>
        <taxon>Pseudomonadota</taxon>
        <taxon>Gammaproteobacteria</taxon>
        <taxon>Alteromonadales</taxon>
        <taxon>Shewanellaceae</taxon>
        <taxon>Shewanella</taxon>
    </lineage>
</organism>
<name>A0ABX5PJD8_9GAMM</name>
<feature type="domain" description="LapA adhesin" evidence="5">
    <location>
        <begin position="103"/>
        <end position="200"/>
    </location>
</feature>
<protein>
    <submittedName>
        <fullName evidence="6">Calx-beta domain-containing protein</fullName>
    </submittedName>
</protein>
<accession>A0ABX5PJD8</accession>
<keyword evidence="7" id="KW-1185">Reference proteome</keyword>
<evidence type="ECO:0000259" key="4">
    <source>
        <dbReference type="Pfam" id="PF03160"/>
    </source>
</evidence>
<feature type="domain" description="LapA adhesin" evidence="5">
    <location>
        <begin position="499"/>
        <end position="596"/>
    </location>
</feature>
<feature type="domain" description="LapA adhesin" evidence="5">
    <location>
        <begin position="400"/>
        <end position="497"/>
    </location>
</feature>
<keyword evidence="3" id="KW-0106">Calcium</keyword>
<gene>
    <name evidence="6" type="ORF">C8J23_13530</name>
</gene>
<feature type="domain" description="Calx-beta" evidence="4">
    <location>
        <begin position="978"/>
        <end position="1027"/>
    </location>
</feature>
<comment type="caution">
    <text evidence="6">The sequence shown here is derived from an EMBL/GenBank/DDBJ whole genome shotgun (WGS) entry which is preliminary data.</text>
</comment>
<dbReference type="SUPFAM" id="SSF141072">
    <property type="entry name" value="CalX-like"/>
    <property type="match status" value="9"/>
</dbReference>
<evidence type="ECO:0000313" key="6">
    <source>
        <dbReference type="EMBL" id="PYE56013.1"/>
    </source>
</evidence>
<feature type="non-terminal residue" evidence="6">
    <location>
        <position position="1"/>
    </location>
</feature>
<evidence type="ECO:0000256" key="3">
    <source>
        <dbReference type="ARBA" id="ARBA00022837"/>
    </source>
</evidence>
<dbReference type="EMBL" id="QJSY01000035">
    <property type="protein sequence ID" value="PYE56013.1"/>
    <property type="molecule type" value="Genomic_DNA"/>
</dbReference>
<feature type="domain" description="LapA adhesin" evidence="5">
    <location>
        <begin position="598"/>
        <end position="695"/>
    </location>
</feature>
<feature type="domain" description="LapA adhesin" evidence="5">
    <location>
        <begin position="202"/>
        <end position="299"/>
    </location>
</feature>
<evidence type="ECO:0000313" key="7">
    <source>
        <dbReference type="Proteomes" id="UP000247584"/>
    </source>
</evidence>
<reference evidence="6 7" key="1">
    <citation type="submission" date="2018-06" db="EMBL/GenBank/DDBJ databases">
        <title>Genomic Encyclopedia of Type Strains, Phase III (KMG-III): the genomes of soil and plant-associated and newly described type strains.</title>
        <authorList>
            <person name="Whitman W."/>
        </authorList>
    </citation>
    <scope>NUCLEOTIDE SEQUENCE [LARGE SCALE GENOMIC DNA]</scope>
    <source>
        <strain evidence="6 7">JC5</strain>
    </source>
</reference>
<feature type="domain" description="LapA adhesin" evidence="5">
    <location>
        <begin position="697"/>
        <end position="794"/>
    </location>
</feature>
<feature type="domain" description="Calx-beta" evidence="4">
    <location>
        <begin position="1222"/>
        <end position="1264"/>
    </location>
</feature>
<evidence type="ECO:0000259" key="5">
    <source>
        <dbReference type="Pfam" id="PF20579"/>
    </source>
</evidence>
<dbReference type="InterPro" id="IPR046779">
    <property type="entry name" value="LapA_adhesin_dom"/>
</dbReference>
<evidence type="ECO:0000256" key="2">
    <source>
        <dbReference type="ARBA" id="ARBA00022737"/>
    </source>
</evidence>
<dbReference type="Gene3D" id="2.60.40.2030">
    <property type="match status" value="4"/>
</dbReference>
<dbReference type="InterPro" id="IPR003644">
    <property type="entry name" value="Calx_beta"/>
</dbReference>
<keyword evidence="1" id="KW-0732">Signal</keyword>
<keyword evidence="2" id="KW-0677">Repeat</keyword>
<evidence type="ECO:0000256" key="1">
    <source>
        <dbReference type="ARBA" id="ARBA00022729"/>
    </source>
</evidence>
<feature type="domain" description="LapA adhesin" evidence="5">
    <location>
        <begin position="4"/>
        <end position="101"/>
    </location>
</feature>
<feature type="domain" description="LapA adhesin" evidence="5">
    <location>
        <begin position="301"/>
        <end position="398"/>
    </location>
</feature>
<dbReference type="RefSeq" id="WP_279629352.1">
    <property type="nucleotide sequence ID" value="NZ_QJSY01000035.1"/>
</dbReference>
<dbReference type="Proteomes" id="UP000247584">
    <property type="component" value="Unassembled WGS sequence"/>
</dbReference>
<sequence>DTIDTTTITLTAPAEVSEGGSITYTATVNNAPETDLVLTLSNGASITIAAGQTEGTVTVAAPTDDVYQDGETLSVNVTGAEGGNYEELDLGNSVDTQVNDTIDTTTITLTAPAEVSEGGSITYTATVNNAPETDLVLTLSNGASITIAAGQTEGTVTVAAPTDDVYQDGETLSVNVTGAEGGNYEELDLGNSVDTTVNDTIDTTTITLTAPAEVSEGGSITYTATVNNAPETDLVLTLSNGASITIAAGQTEGTVTVAAPTDDVYQDGETLSVNVTESTGGNYEELDLGNSVDTQVNDTIDTTTITLTAPAEVSEGGSITYTATVNNAPETDLVLTLSNGASITIAAGQTEGTVTVAAPTDDVYQDGETLSVNVTGAEGGNYEELDLGNSVDTQVNDTIDTTTITLTAPAEVSEGGSITYTATVNNAPETDLILTLSNGASITIAAGQTEGTVTVAAPTDDVYQDGETLSVNVTGAEGGNYEELDLGNSVDTQVNDTIDTTTITLTAPAEVSEGGSITYTATVNNAPETDLVLTLSNGASITIAAGQTEGTVTVAAPTDDVYQDGETLSVNVTGAEGGNYEELDLGNSVDTQVNDTIDTTTITLTAPAEVSEGGSITYTATVNNAPETDLVLTLSNGASITIAAGQTEGTVTVDAPTDDVYQDGETLSVNVTGAEGGNYEELDLGNSVDTQVNDTIDTTTITLTAPAEVSEGGSITYTATVNNAPETDLVLTLSNGASITIAAGQTEGSVTVAAPTDDVFVDAETLTVSIDNAQGGNFENLDTSDTASTLVNDTTDTVFAQISVDKSSVTEGGEITYTVTLVDANGNPVTLPSGASVSVALDWSGTATAADVDNLPPSVTISGDSQQSFTVNTINDGIYENSENLSVTISGVTDVDNSLEQLEIGSNNSADTTILDAQDAPVVRSVTGDTVIEGNANTFTVSLSNPSATDTEVTLSLSNGSAIVGTDTGLTYMVSFDGGTTYTAVTGNTVTVPPGATSFLVQVDTIDDTIFEGDEDYSLNATANGAGDSGTAQITDNDSAPTVSSITGDTVVEGNANTFDVNLSNTASSATTLTLTLAGNSATKGVDFSDTEVTVTINGTPQTVSVNADGTFEVTVPANTDSFTVQVNTTDDTIFETTEDYTLSGTGANGTVTGTAQITDNDSAPTVSSVTGDTVVEGNANTFTVSLSNPSATDTEVTLSLSNGSAIVGTDTGLTYMVSFDGGTTYTAVTGNTVTVPPGATSFLVQVDTINDTIFEGDEDYSLNATANGTGDSGTGTIT</sequence>